<evidence type="ECO:0000313" key="2">
    <source>
        <dbReference type="Proteomes" id="UP000017984"/>
    </source>
</evidence>
<dbReference type="PATRIC" id="fig|1352936.5.peg.605"/>
<sequence length="50" mass="5582">MTSDRAWDGFLRGQDLLGTRLPTLWYEGPFLGDGPLGSTVYQEPGANRIR</sequence>
<reference evidence="1 2" key="1">
    <citation type="journal article" date="2014" name="Genome Announc.">
        <title>Draft Genome Sequence of Streptomyces roseochromogenes subsp. oscitans DS 12.976, Producer of the Aminocoumarin Antibiotic Clorobiocin.</title>
        <authorList>
            <person name="Ruckert C."/>
            <person name="Kalinowski J."/>
            <person name="Heide L."/>
            <person name="Apel A.K."/>
        </authorList>
    </citation>
    <scope>NUCLEOTIDE SEQUENCE [LARGE SCALE GENOMIC DNA]</scope>
    <source>
        <strain evidence="1 2">DS 12.976</strain>
    </source>
</reference>
<comment type="caution">
    <text evidence="1">The sequence shown here is derived from an EMBL/GenBank/DDBJ whole genome shotgun (WGS) entry which is preliminary data.</text>
</comment>
<dbReference type="HOGENOM" id="CLU_3123363_0_0_11"/>
<gene>
    <name evidence="1" type="ORF">M878_02745</name>
</gene>
<organism evidence="1 2">
    <name type="scientific">Streptomyces roseochromogenus subsp. oscitans DS 12.976</name>
    <dbReference type="NCBI Taxonomy" id="1352936"/>
    <lineage>
        <taxon>Bacteria</taxon>
        <taxon>Bacillati</taxon>
        <taxon>Actinomycetota</taxon>
        <taxon>Actinomycetes</taxon>
        <taxon>Kitasatosporales</taxon>
        <taxon>Streptomycetaceae</taxon>
        <taxon>Streptomyces</taxon>
    </lineage>
</organism>
<dbReference type="Proteomes" id="UP000017984">
    <property type="component" value="Chromosome"/>
</dbReference>
<dbReference type="EMBL" id="AWQX01000018">
    <property type="protein sequence ID" value="EST36245.1"/>
    <property type="molecule type" value="Genomic_DNA"/>
</dbReference>
<evidence type="ECO:0000313" key="1">
    <source>
        <dbReference type="EMBL" id="EST36245.1"/>
    </source>
</evidence>
<accession>V6KVS0</accession>
<dbReference type="AlphaFoldDB" id="V6KVS0"/>
<keyword evidence="2" id="KW-1185">Reference proteome</keyword>
<proteinExistence type="predicted"/>
<name>V6KVS0_STRRC</name>
<protein>
    <submittedName>
        <fullName evidence="1">Uncharacterized protein</fullName>
    </submittedName>
</protein>